<dbReference type="InParanoid" id="L7JXH2"/>
<organism evidence="1 2">
    <name type="scientific">Trachipleistophora hominis</name>
    <name type="common">Microsporidian parasite</name>
    <dbReference type="NCBI Taxonomy" id="72359"/>
    <lineage>
        <taxon>Eukaryota</taxon>
        <taxon>Fungi</taxon>
        <taxon>Fungi incertae sedis</taxon>
        <taxon>Microsporidia</taxon>
        <taxon>Pleistophoridae</taxon>
        <taxon>Trachipleistophora</taxon>
    </lineage>
</organism>
<proteinExistence type="predicted"/>
<reference evidence="1 2" key="1">
    <citation type="journal article" date="2012" name="PLoS Pathog.">
        <title>The genome of the obligate intracellular parasite Trachipleistophora hominis: new insights into microsporidian genome dynamics and reductive evolution.</title>
        <authorList>
            <person name="Heinz E."/>
            <person name="Williams T.A."/>
            <person name="Nakjang S."/>
            <person name="Noel C.J."/>
            <person name="Swan D.C."/>
            <person name="Goldberg A.V."/>
            <person name="Harris S.R."/>
            <person name="Weinmaier T."/>
            <person name="Markert S."/>
            <person name="Becher D."/>
            <person name="Bernhardt J."/>
            <person name="Dagan T."/>
            <person name="Hacker C."/>
            <person name="Lucocq J.M."/>
            <person name="Schweder T."/>
            <person name="Rattei T."/>
            <person name="Hall N."/>
            <person name="Hirt R.P."/>
            <person name="Embley T.M."/>
        </authorList>
    </citation>
    <scope>NUCLEOTIDE SEQUENCE [LARGE SCALE GENOMIC DNA]</scope>
</reference>
<dbReference type="EMBL" id="JH993869">
    <property type="protein sequence ID" value="ELQ76148.1"/>
    <property type="molecule type" value="Genomic_DNA"/>
</dbReference>
<evidence type="ECO:0000313" key="2">
    <source>
        <dbReference type="Proteomes" id="UP000011185"/>
    </source>
</evidence>
<sequence>MKWFCSKDREPKADQAMVGASVLGESFKVCGGKKL</sequence>
<dbReference type="Proteomes" id="UP000011185">
    <property type="component" value="Unassembled WGS sequence"/>
</dbReference>
<dbReference type="AlphaFoldDB" id="L7JXH2"/>
<dbReference type="VEuPathDB" id="MicrosporidiaDB:THOM_0882"/>
<gene>
    <name evidence="1" type="ORF">THOM_0882</name>
</gene>
<keyword evidence="2" id="KW-1185">Reference proteome</keyword>
<accession>L7JXH2</accession>
<evidence type="ECO:0000313" key="1">
    <source>
        <dbReference type="EMBL" id="ELQ76148.1"/>
    </source>
</evidence>
<protein>
    <submittedName>
        <fullName evidence="1">Uncharacterized protein</fullName>
    </submittedName>
</protein>
<dbReference type="HOGENOM" id="CLU_3368780_0_0_1"/>
<name>L7JXH2_TRAHO</name>